<name>A0A433XJZ3_9HYPH</name>
<evidence type="ECO:0000256" key="5">
    <source>
        <dbReference type="SAM" id="SignalP"/>
    </source>
</evidence>
<dbReference type="OrthoDB" id="7784409at2"/>
<proteinExistence type="predicted"/>
<evidence type="ECO:0000313" key="8">
    <source>
        <dbReference type="Proteomes" id="UP000281547"/>
    </source>
</evidence>
<evidence type="ECO:0000259" key="6">
    <source>
        <dbReference type="Pfam" id="PF04357"/>
    </source>
</evidence>
<sequence>MSRILAVILFLCAALVAMPLIAQDQEQRSDEEQKSLFLRFVQDRLSTPERQIRISNIDGILSERASIREITISDDEGVWLRIVNASIDWNQGALFGGRLEIRSLAAERIDYIRNAVPSDRLDVPAPEARSFEIPDFPVAIILEELAVPRVVFGENVFGLGSEISVNGGFVLDSGSLDANLDIVRLDGPGGTLDIDIAYAGGTDTIDLGVTLVEPEDGIIANLLNIEGRPEVQLTIVGSGPVADLRTELVLNAGGQTALSGAATVAQSDAGFIIDANLRGPIARLVAEPYRAFFGAETALSANALLRSGGGLSISGIRLSGGQLVLSGRAETTADNFLSLLELNAVIADPSGGTVTLPVAGNATRVRSAELGIDYGTSGNEDWAAVLDLNGFETDGLAAETLNLQANGVAANLEDPQTRRITFNGDGALGGITADSAEVQAALGDSIGFGIAGLWNAGEAVQLAQFMLAGDALALSASGAIDQWVFDGDVAIETSSIAPFSGVAGRDLSGALDLRATGTINPITAGFDLVLEGSGTDLGIDDEIADRLLDGTVTLSGRIARTDTGLIADGFRLGNAQIQLAADGSFATGVADFGFSLDLADLALVSPEASGAVAVTGTARGTEGIIALELDAQVPAGRLTGRPLRDARFGFSGTLNDGAVTGALDGSAFLDGFAVALAGDVSASGEARRISDLRFTAGGATLTGDVTQRQDGLLEGRLALEAANISTAAALLLTEASGAVNAAITLSVVEGQQLAEASGTARSLVVNDIRVGAADFEAVIADLFGVPMIDGAVNGSSIRIAGVDIATLRATASRRGEETAFDAQAALANGAAINAAGSLAPLGEGYRIALNSAALTQGQLSARLARPTVFAVDGDLVRLDAVELDVGGGRIMATGTAGTSLDVSVEIQSVPLSIANAVQPGLGLAGTINGSARITGSGGDPRASFSLTGSGINATAIGEFGIAPLQFSAQGSFANQTISLTSLSASGAGGLQLAGSGTVPLSGGGLSVAVTGSAPLALANRFVADRGGQFSGTLNLDARVTGSLESPQFSGQLATAGAGYVDPALSLRLVNITGSAQLTGESITINQLSAALATGGTVSASGSIGLTGNNAANVALQLNSARYADGNLLVATVSGNLALTGPLAQNPVLSGNVFVEEANITVPESFGGGATLIEVDHRAIPGRVAATLARARADERSRRAEGGRPSILQLDVTINAPNQVFIRGRGLDAEVGGSVRLTGPVTDIQPVGGLELIRGRLSILGQRITFESGSVTLVGDLDPFIDLVARTDGDGITVFVTVSGRASEPDISFSSNPALPEDEVLSRLIFNRSMGELSPLQLARLAGAAAELAGGGGSSLVDSLRDATGLADLDIVTDDSGNIAVQAGQYIQDNIYLGVQAGADGQTRVTVDLDITDDVRARASTGADGNSSIGVFYERDY</sequence>
<dbReference type="InterPro" id="IPR007452">
    <property type="entry name" value="TamB_C"/>
</dbReference>
<protein>
    <submittedName>
        <fullName evidence="7">Translocation/assembly module TamB</fullName>
    </submittedName>
</protein>
<evidence type="ECO:0000256" key="2">
    <source>
        <dbReference type="ARBA" id="ARBA00022692"/>
    </source>
</evidence>
<dbReference type="RefSeq" id="WP_127186531.1">
    <property type="nucleotide sequence ID" value="NZ_RZNJ01000001.1"/>
</dbReference>
<keyword evidence="2" id="KW-0812">Transmembrane</keyword>
<feature type="chain" id="PRO_5019095367" evidence="5">
    <location>
        <begin position="23"/>
        <end position="1436"/>
    </location>
</feature>
<feature type="signal peptide" evidence="5">
    <location>
        <begin position="1"/>
        <end position="22"/>
    </location>
</feature>
<dbReference type="EMBL" id="RZNJ01000001">
    <property type="protein sequence ID" value="RUT34412.1"/>
    <property type="molecule type" value="Genomic_DNA"/>
</dbReference>
<keyword evidence="4" id="KW-0472">Membrane</keyword>
<evidence type="ECO:0000256" key="1">
    <source>
        <dbReference type="ARBA" id="ARBA00004167"/>
    </source>
</evidence>
<keyword evidence="8" id="KW-1185">Reference proteome</keyword>
<dbReference type="PANTHER" id="PTHR36985">
    <property type="entry name" value="TRANSLOCATION AND ASSEMBLY MODULE SUBUNIT TAMB"/>
    <property type="match status" value="1"/>
</dbReference>
<gene>
    <name evidence="7" type="ORF">EMQ25_00155</name>
</gene>
<comment type="subcellular location">
    <subcellularLocation>
        <location evidence="1">Membrane</location>
        <topology evidence="1">Single-pass membrane protein</topology>
    </subcellularLocation>
</comment>
<feature type="domain" description="Translocation and assembly module TamB C-terminal" evidence="6">
    <location>
        <begin position="1086"/>
        <end position="1436"/>
    </location>
</feature>
<dbReference type="Proteomes" id="UP000281547">
    <property type="component" value="Unassembled WGS sequence"/>
</dbReference>
<keyword evidence="3" id="KW-1133">Transmembrane helix</keyword>
<evidence type="ECO:0000256" key="4">
    <source>
        <dbReference type="ARBA" id="ARBA00023136"/>
    </source>
</evidence>
<comment type="caution">
    <text evidence="7">The sequence shown here is derived from an EMBL/GenBank/DDBJ whole genome shotgun (WGS) entry which is preliminary data.</text>
</comment>
<keyword evidence="5" id="KW-0732">Signal</keyword>
<dbReference type="GO" id="GO:0009306">
    <property type="term" value="P:protein secretion"/>
    <property type="evidence" value="ECO:0007669"/>
    <property type="project" value="InterPro"/>
</dbReference>
<evidence type="ECO:0000256" key="3">
    <source>
        <dbReference type="ARBA" id="ARBA00022989"/>
    </source>
</evidence>
<dbReference type="PANTHER" id="PTHR36985:SF1">
    <property type="entry name" value="TRANSLOCATION AND ASSEMBLY MODULE SUBUNIT TAMB"/>
    <property type="match status" value="1"/>
</dbReference>
<evidence type="ECO:0000313" key="7">
    <source>
        <dbReference type="EMBL" id="RUT34412.1"/>
    </source>
</evidence>
<dbReference type="GO" id="GO:0005886">
    <property type="term" value="C:plasma membrane"/>
    <property type="evidence" value="ECO:0007669"/>
    <property type="project" value="InterPro"/>
</dbReference>
<accession>A0A433XJZ3</accession>
<dbReference type="Pfam" id="PF04357">
    <property type="entry name" value="TamB"/>
    <property type="match status" value="1"/>
</dbReference>
<reference evidence="7 8" key="1">
    <citation type="journal article" date="2016" name="Int. J. Syst. Evol. Microbiol.">
        <title>Arsenicitalea aurantiaca gen. nov., sp. nov., a new member of the family Hyphomicrobiaceae, isolated from high-arsenic sediment.</title>
        <authorList>
            <person name="Mu Y."/>
            <person name="Zhou L."/>
            <person name="Zeng X.C."/>
            <person name="Liu L."/>
            <person name="Pan Y."/>
            <person name="Chen X."/>
            <person name="Wang J."/>
            <person name="Li S."/>
            <person name="Li W.J."/>
            <person name="Wang Y."/>
        </authorList>
    </citation>
    <scope>NUCLEOTIDE SEQUENCE [LARGE SCALE GENOMIC DNA]</scope>
    <source>
        <strain evidence="7 8">42-50</strain>
    </source>
</reference>
<organism evidence="7 8">
    <name type="scientific">Arsenicitalea aurantiaca</name>
    <dbReference type="NCBI Taxonomy" id="1783274"/>
    <lineage>
        <taxon>Bacteria</taxon>
        <taxon>Pseudomonadati</taxon>
        <taxon>Pseudomonadota</taxon>
        <taxon>Alphaproteobacteria</taxon>
        <taxon>Hyphomicrobiales</taxon>
        <taxon>Devosiaceae</taxon>
        <taxon>Arsenicitalea</taxon>
    </lineage>
</organism>